<evidence type="ECO:0000256" key="8">
    <source>
        <dbReference type="ARBA" id="ARBA00023136"/>
    </source>
</evidence>
<reference evidence="11 12" key="1">
    <citation type="submission" date="2023-07" db="EMBL/GenBank/DDBJ databases">
        <title>Genomic Encyclopedia of Type Strains, Phase IV (KMG-IV): sequencing the most valuable type-strain genomes for metagenomic binning, comparative biology and taxonomic classification.</title>
        <authorList>
            <person name="Goeker M."/>
        </authorList>
    </citation>
    <scope>NUCLEOTIDE SEQUENCE [LARGE SCALE GENOMIC DNA]</scope>
    <source>
        <strain evidence="11 12">DSM 100301</strain>
    </source>
</reference>
<evidence type="ECO:0000256" key="6">
    <source>
        <dbReference type="ARBA" id="ARBA00023065"/>
    </source>
</evidence>
<keyword evidence="9 10" id="KW-0998">Cell outer membrane</keyword>
<dbReference type="Pfam" id="PF02530">
    <property type="entry name" value="Porin_2"/>
    <property type="match status" value="1"/>
</dbReference>
<evidence type="ECO:0000256" key="7">
    <source>
        <dbReference type="ARBA" id="ARBA00023114"/>
    </source>
</evidence>
<comment type="subcellular location">
    <subcellularLocation>
        <location evidence="10">Cell outer membrane</location>
        <topology evidence="10">Multi-pass membrane protein</topology>
    </subcellularLocation>
</comment>
<dbReference type="SUPFAM" id="SSF56935">
    <property type="entry name" value="Porins"/>
    <property type="match status" value="1"/>
</dbReference>
<keyword evidence="12" id="KW-1185">Reference proteome</keyword>
<keyword evidence="8 10" id="KW-0472">Membrane</keyword>
<evidence type="ECO:0000313" key="12">
    <source>
        <dbReference type="Proteomes" id="UP001235269"/>
    </source>
</evidence>
<accession>A0ABU0I7K8</accession>
<evidence type="ECO:0000256" key="9">
    <source>
        <dbReference type="ARBA" id="ARBA00023237"/>
    </source>
</evidence>
<comment type="similarity">
    <text evidence="1 10">Belongs to the alphaproteobacteria porin family.</text>
</comment>
<evidence type="ECO:0000256" key="4">
    <source>
        <dbReference type="ARBA" id="ARBA00022692"/>
    </source>
</evidence>
<comment type="function">
    <text evidence="10">Forms passive diffusion pores that allow small molecular weight hydrophilic materials across the outer membrane.</text>
</comment>
<feature type="signal peptide" evidence="10">
    <location>
        <begin position="1"/>
        <end position="22"/>
    </location>
</feature>
<feature type="chain" id="PRO_5044999745" description="Porin" evidence="10">
    <location>
        <begin position="23"/>
        <end position="351"/>
    </location>
</feature>
<dbReference type="EMBL" id="JAUSWH010000001">
    <property type="protein sequence ID" value="MDQ0454213.1"/>
    <property type="molecule type" value="Genomic_DNA"/>
</dbReference>
<keyword evidence="3 10" id="KW-1134">Transmembrane beta strand</keyword>
<keyword evidence="7 10" id="KW-0626">Porin</keyword>
<evidence type="ECO:0000313" key="11">
    <source>
        <dbReference type="EMBL" id="MDQ0454213.1"/>
    </source>
</evidence>
<evidence type="ECO:0000256" key="10">
    <source>
        <dbReference type="RuleBase" id="RU364005"/>
    </source>
</evidence>
<dbReference type="Proteomes" id="UP001235269">
    <property type="component" value="Unassembled WGS sequence"/>
</dbReference>
<evidence type="ECO:0000256" key="2">
    <source>
        <dbReference type="ARBA" id="ARBA00022448"/>
    </source>
</evidence>
<sequence>MNIKSLLLGSAAALAAVSGAQAADAIVAAAPEPAEYVRVCDAFGTGYFYIPGTETCLRVKGYVRFEVQGNSNDGDSSWSGSRDWNARTRGLVTFDAKNDSELGTIGSTITVRTWADENGGSLELDEAFIQVAGFQVGSFYNYFDTGLSGETDDLGSNRLNSIAYNYKSDAFFAGIAVDELTGFYSRTRDLTTGLADPYGKNNRVGVEGQIGGSFGPVTATLLGGWDAAANDGAVRLLATANVGPGVLGVAGLYSTGASAYYDKAEWTIAAEYAAKITDRLTLTPGVQYFANTEITSTSGDYGGRDIWKGGLTLDYKLAEGLTTKVSAQYQDHSWSNNDDVWSGFVRLQRSF</sequence>
<gene>
    <name evidence="11" type="ORF">QO005_000528</name>
</gene>
<name>A0ABU0I7K8_9HYPH</name>
<keyword evidence="4 10" id="KW-0812">Transmembrane</keyword>
<organism evidence="11 12">
    <name type="scientific">Rhizobium paknamense</name>
    <dbReference type="NCBI Taxonomy" id="1206817"/>
    <lineage>
        <taxon>Bacteria</taxon>
        <taxon>Pseudomonadati</taxon>
        <taxon>Pseudomonadota</taxon>
        <taxon>Alphaproteobacteria</taxon>
        <taxon>Hyphomicrobiales</taxon>
        <taxon>Rhizobiaceae</taxon>
        <taxon>Rhizobium/Agrobacterium group</taxon>
        <taxon>Rhizobium</taxon>
    </lineage>
</organism>
<protein>
    <recommendedName>
        <fullName evidence="10">Porin</fullName>
    </recommendedName>
</protein>
<proteinExistence type="inferred from homology"/>
<keyword evidence="6 10" id="KW-0406">Ion transport</keyword>
<evidence type="ECO:0000256" key="1">
    <source>
        <dbReference type="ARBA" id="ARBA00009521"/>
    </source>
</evidence>
<dbReference type="RefSeq" id="WP_307156398.1">
    <property type="nucleotide sequence ID" value="NZ_JAUSWH010000001.1"/>
</dbReference>
<evidence type="ECO:0000256" key="5">
    <source>
        <dbReference type="ARBA" id="ARBA00022729"/>
    </source>
</evidence>
<comment type="domain">
    <text evidence="10">Consists of 16-stranded beta-barrel sheets, with large surface-exposed loops, that form a transmembrane pore at the center of each barrel. The pore is partially ocluded by a peptide loop that folds into the pore lumen.</text>
</comment>
<dbReference type="InterPro" id="IPR003684">
    <property type="entry name" value="Porin_alphabac"/>
</dbReference>
<comment type="caution">
    <text evidence="11">The sequence shown here is derived from an EMBL/GenBank/DDBJ whole genome shotgun (WGS) entry which is preliminary data.</text>
</comment>
<keyword evidence="2 10" id="KW-0813">Transport</keyword>
<evidence type="ECO:0000256" key="3">
    <source>
        <dbReference type="ARBA" id="ARBA00022452"/>
    </source>
</evidence>
<keyword evidence="5 10" id="KW-0732">Signal</keyword>